<dbReference type="InterPro" id="IPR018077">
    <property type="entry name" value="Glyco_hydro_fam25_subgr"/>
</dbReference>
<evidence type="ECO:0000313" key="6">
    <source>
        <dbReference type="Proteomes" id="UP000294662"/>
    </source>
</evidence>
<keyword evidence="6" id="KW-1185">Reference proteome</keyword>
<dbReference type="CDD" id="cd06413">
    <property type="entry name" value="GH25_muramidase_1"/>
    <property type="match status" value="1"/>
</dbReference>
<organism evidence="5 6">
    <name type="scientific">Antarcticimicrobium sediminis</name>
    <dbReference type="NCBI Taxonomy" id="2546227"/>
    <lineage>
        <taxon>Bacteria</taxon>
        <taxon>Pseudomonadati</taxon>
        <taxon>Pseudomonadota</taxon>
        <taxon>Alphaproteobacteria</taxon>
        <taxon>Rhodobacterales</taxon>
        <taxon>Paracoccaceae</taxon>
        <taxon>Antarcticimicrobium</taxon>
    </lineage>
</organism>
<proteinExistence type="inferred from homology"/>
<dbReference type="GO" id="GO:0016998">
    <property type="term" value="P:cell wall macromolecule catabolic process"/>
    <property type="evidence" value="ECO:0007669"/>
    <property type="project" value="InterPro"/>
</dbReference>
<comment type="similarity">
    <text evidence="1">Belongs to the glycosyl hydrolase 25 family.</text>
</comment>
<dbReference type="OrthoDB" id="9798192at2"/>
<keyword evidence="4" id="KW-0732">Signal</keyword>
<dbReference type="GO" id="GO:0003796">
    <property type="term" value="F:lysozyme activity"/>
    <property type="evidence" value="ECO:0007669"/>
    <property type="project" value="InterPro"/>
</dbReference>
<dbReference type="EMBL" id="SMFP01000002">
    <property type="protein sequence ID" value="TDE40443.1"/>
    <property type="molecule type" value="Genomic_DNA"/>
</dbReference>
<keyword evidence="2 5" id="KW-0378">Hydrolase</keyword>
<reference evidence="5 6" key="1">
    <citation type="submission" date="2019-03" db="EMBL/GenBank/DDBJ databases">
        <authorList>
            <person name="Zhang S."/>
        </authorList>
    </citation>
    <scope>NUCLEOTIDE SEQUENCE [LARGE SCALE GENOMIC DNA]</scope>
    <source>
        <strain evidence="5 6">S4J41</strain>
    </source>
</reference>
<dbReference type="PANTHER" id="PTHR34135">
    <property type="entry name" value="LYSOZYME"/>
    <property type="match status" value="1"/>
</dbReference>
<evidence type="ECO:0000313" key="5">
    <source>
        <dbReference type="EMBL" id="TDE40443.1"/>
    </source>
</evidence>
<dbReference type="RefSeq" id="WP_132827661.1">
    <property type="nucleotide sequence ID" value="NZ_SMFP01000002.1"/>
</dbReference>
<dbReference type="InterPro" id="IPR017853">
    <property type="entry name" value="GH"/>
</dbReference>
<dbReference type="PROSITE" id="PS51904">
    <property type="entry name" value="GLYCOSYL_HYDROL_F25_2"/>
    <property type="match status" value="1"/>
</dbReference>
<sequence>MVRAILRFSVLLLLTACAQRSAPVAPTTAAAADVPHMSFLAAPRFEDLDPHDWQGVPPHRYPVHGIDVSRYQGAIDWRKVRRGGVAFAYIKATEGGDHSDQMFAEHWRGAQRAGVRRGAYHYFYFCRPAAEQARWFIRHVPRDSSALPHVLDMEWNHRSRTCTKRPDGAKVRAEARRFLDILERHYGQRPIIYTTPDFYRDTGIGRLTGTRFWLRSVAGHPRDTYPGARWTFWQYTGTGVVPGIDGPVDINAFVGPPETWAAWPG</sequence>
<feature type="signal peptide" evidence="4">
    <location>
        <begin position="1"/>
        <end position="18"/>
    </location>
</feature>
<dbReference type="Proteomes" id="UP000294662">
    <property type="component" value="Unassembled WGS sequence"/>
</dbReference>
<dbReference type="PANTHER" id="PTHR34135:SF2">
    <property type="entry name" value="LYSOZYME"/>
    <property type="match status" value="1"/>
</dbReference>
<dbReference type="GO" id="GO:0016052">
    <property type="term" value="P:carbohydrate catabolic process"/>
    <property type="evidence" value="ECO:0007669"/>
    <property type="project" value="TreeGrafter"/>
</dbReference>
<comment type="caution">
    <text evidence="5">The sequence shown here is derived from an EMBL/GenBank/DDBJ whole genome shotgun (WGS) entry which is preliminary data.</text>
</comment>
<feature type="chain" id="PRO_5020242116" evidence="4">
    <location>
        <begin position="19"/>
        <end position="265"/>
    </location>
</feature>
<evidence type="ECO:0000256" key="1">
    <source>
        <dbReference type="ARBA" id="ARBA00010646"/>
    </source>
</evidence>
<dbReference type="InterPro" id="IPR002053">
    <property type="entry name" value="Glyco_hydro_25"/>
</dbReference>
<keyword evidence="3" id="KW-0326">Glycosidase</keyword>
<gene>
    <name evidence="5" type="ORF">E1B25_05420</name>
</gene>
<dbReference type="SMART" id="SM00641">
    <property type="entry name" value="Glyco_25"/>
    <property type="match status" value="1"/>
</dbReference>
<dbReference type="Gene3D" id="3.20.20.80">
    <property type="entry name" value="Glycosidases"/>
    <property type="match status" value="1"/>
</dbReference>
<evidence type="ECO:0000256" key="3">
    <source>
        <dbReference type="ARBA" id="ARBA00023295"/>
    </source>
</evidence>
<accession>A0A4R5EZG1</accession>
<evidence type="ECO:0000256" key="2">
    <source>
        <dbReference type="ARBA" id="ARBA00022801"/>
    </source>
</evidence>
<name>A0A4R5EZG1_9RHOB</name>
<evidence type="ECO:0000256" key="4">
    <source>
        <dbReference type="SAM" id="SignalP"/>
    </source>
</evidence>
<dbReference type="Pfam" id="PF01183">
    <property type="entry name" value="Glyco_hydro_25"/>
    <property type="match status" value="1"/>
</dbReference>
<dbReference type="SUPFAM" id="SSF51445">
    <property type="entry name" value="(Trans)glycosidases"/>
    <property type="match status" value="1"/>
</dbReference>
<dbReference type="GO" id="GO:0009253">
    <property type="term" value="P:peptidoglycan catabolic process"/>
    <property type="evidence" value="ECO:0007669"/>
    <property type="project" value="InterPro"/>
</dbReference>
<protein>
    <submittedName>
        <fullName evidence="5">Glycoside hydrolase</fullName>
    </submittedName>
</protein>
<dbReference type="AlphaFoldDB" id="A0A4R5EZG1"/>